<keyword evidence="2" id="KW-1133">Transmembrane helix</keyword>
<feature type="region of interest" description="Disordered" evidence="1">
    <location>
        <begin position="59"/>
        <end position="94"/>
    </location>
</feature>
<evidence type="ECO:0000256" key="2">
    <source>
        <dbReference type="SAM" id="Phobius"/>
    </source>
</evidence>
<name>W7XGK4_TETTS</name>
<dbReference type="GeneID" id="24439179"/>
<gene>
    <name evidence="3" type="ORF">TTHERM_000475369</name>
</gene>
<protein>
    <submittedName>
        <fullName evidence="3">Transmembrane protein, putative</fullName>
    </submittedName>
</protein>
<accession>W7XGK4</accession>
<proteinExistence type="predicted"/>
<evidence type="ECO:0000256" key="1">
    <source>
        <dbReference type="SAM" id="MobiDB-lite"/>
    </source>
</evidence>
<keyword evidence="4" id="KW-1185">Reference proteome</keyword>
<feature type="transmembrane region" description="Helical" evidence="2">
    <location>
        <begin position="136"/>
        <end position="156"/>
    </location>
</feature>
<keyword evidence="2 3" id="KW-0812">Transmembrane</keyword>
<dbReference type="RefSeq" id="XP_012655429.1">
    <property type="nucleotide sequence ID" value="XM_012799975.1"/>
</dbReference>
<dbReference type="Proteomes" id="UP000009168">
    <property type="component" value="Unassembled WGS sequence"/>
</dbReference>
<dbReference type="AlphaFoldDB" id="W7XGK4"/>
<dbReference type="InParanoid" id="W7XGK4"/>
<feature type="compositionally biased region" description="Basic residues" evidence="1">
    <location>
        <begin position="59"/>
        <end position="75"/>
    </location>
</feature>
<dbReference type="EMBL" id="GG662472">
    <property type="protein sequence ID" value="EWS72054.1"/>
    <property type="molecule type" value="Genomic_DNA"/>
</dbReference>
<evidence type="ECO:0000313" key="3">
    <source>
        <dbReference type="EMBL" id="EWS72054.1"/>
    </source>
</evidence>
<dbReference type="KEGG" id="tet:TTHERM_000475369"/>
<feature type="transmembrane region" description="Helical" evidence="2">
    <location>
        <begin position="176"/>
        <end position="199"/>
    </location>
</feature>
<organism evidence="3 4">
    <name type="scientific">Tetrahymena thermophila (strain SB210)</name>
    <dbReference type="NCBI Taxonomy" id="312017"/>
    <lineage>
        <taxon>Eukaryota</taxon>
        <taxon>Sar</taxon>
        <taxon>Alveolata</taxon>
        <taxon>Ciliophora</taxon>
        <taxon>Intramacronucleata</taxon>
        <taxon>Oligohymenophorea</taxon>
        <taxon>Hymenostomatida</taxon>
        <taxon>Tetrahymenina</taxon>
        <taxon>Tetrahymenidae</taxon>
        <taxon>Tetrahymena</taxon>
    </lineage>
</organism>
<sequence>MILMKMSIMIAKQMGYNKLKLINNINKKKENQIYPNQTKCLKKIQTGREKKWQQILMKKMKQRRKRKKNSRKKERHIIMKESSQKKQQQRTRKKMFDNKVERLNKNVQKKIKNCKRIKNKDYKLIQIMFVQIKFRFIYYIQLYQEISAIHFISIFIQHTNLIDIQIYLQNKQKIESIYLFLQLCLFVCLKFISFCMFIIDITKYYLLICQQTNE</sequence>
<keyword evidence="2" id="KW-0472">Membrane</keyword>
<evidence type="ECO:0000313" key="4">
    <source>
        <dbReference type="Proteomes" id="UP000009168"/>
    </source>
</evidence>
<reference evidence="4" key="1">
    <citation type="journal article" date="2006" name="PLoS Biol.">
        <title>Macronuclear genome sequence of the ciliate Tetrahymena thermophila, a model eukaryote.</title>
        <authorList>
            <person name="Eisen J.A."/>
            <person name="Coyne R.S."/>
            <person name="Wu M."/>
            <person name="Wu D."/>
            <person name="Thiagarajan M."/>
            <person name="Wortman J.R."/>
            <person name="Badger J.H."/>
            <person name="Ren Q."/>
            <person name="Amedeo P."/>
            <person name="Jones K.M."/>
            <person name="Tallon L.J."/>
            <person name="Delcher A.L."/>
            <person name="Salzberg S.L."/>
            <person name="Silva J.C."/>
            <person name="Haas B.J."/>
            <person name="Majoros W.H."/>
            <person name="Farzad M."/>
            <person name="Carlton J.M."/>
            <person name="Smith R.K. Jr."/>
            <person name="Garg J."/>
            <person name="Pearlman R.E."/>
            <person name="Karrer K.M."/>
            <person name="Sun L."/>
            <person name="Manning G."/>
            <person name="Elde N.C."/>
            <person name="Turkewitz A.P."/>
            <person name="Asai D.J."/>
            <person name="Wilkes D.E."/>
            <person name="Wang Y."/>
            <person name="Cai H."/>
            <person name="Collins K."/>
            <person name="Stewart B.A."/>
            <person name="Lee S.R."/>
            <person name="Wilamowska K."/>
            <person name="Weinberg Z."/>
            <person name="Ruzzo W.L."/>
            <person name="Wloga D."/>
            <person name="Gaertig J."/>
            <person name="Frankel J."/>
            <person name="Tsao C.-C."/>
            <person name="Gorovsky M.A."/>
            <person name="Keeling P.J."/>
            <person name="Waller R.F."/>
            <person name="Patron N.J."/>
            <person name="Cherry J.M."/>
            <person name="Stover N.A."/>
            <person name="Krieger C.J."/>
            <person name="del Toro C."/>
            <person name="Ryder H.F."/>
            <person name="Williamson S.C."/>
            <person name="Barbeau R.A."/>
            <person name="Hamilton E.P."/>
            <person name="Orias E."/>
        </authorList>
    </citation>
    <scope>NUCLEOTIDE SEQUENCE [LARGE SCALE GENOMIC DNA]</scope>
    <source>
        <strain evidence="4">SB210</strain>
    </source>
</reference>